<feature type="compositionally biased region" description="Basic and acidic residues" evidence="1">
    <location>
        <begin position="77"/>
        <end position="88"/>
    </location>
</feature>
<evidence type="ECO:0000313" key="2">
    <source>
        <dbReference type="EMBL" id="MBD3932195.1"/>
    </source>
</evidence>
<protein>
    <recommendedName>
        <fullName evidence="4">Proline-rich protein</fullName>
    </recommendedName>
</protein>
<evidence type="ECO:0000313" key="3">
    <source>
        <dbReference type="Proteomes" id="UP000632289"/>
    </source>
</evidence>
<sequence length="136" mass="14874">MTTRRTEPGYDYLDLPLDAGLALLRRSVRTGPVEWDAARARVRLRVPAGSAEELPGLLEWLDWGGVRLDLRAEPGARAERCGDTREPDPAGVWLRPPEGDPSGADADLVRLVSAAATECHRAALHRSGRRQPLAFS</sequence>
<accession>A0A927EZE3</accession>
<comment type="caution">
    <text evidence="2">The sequence shown here is derived from an EMBL/GenBank/DDBJ whole genome shotgun (WGS) entry which is preliminary data.</text>
</comment>
<dbReference type="Proteomes" id="UP000632289">
    <property type="component" value="Unassembled WGS sequence"/>
</dbReference>
<name>A0A927EZE3_9ACTN</name>
<organism evidence="2 3">
    <name type="scientific">Streptomyces chumphonensis</name>
    <dbReference type="NCBI Taxonomy" id="1214925"/>
    <lineage>
        <taxon>Bacteria</taxon>
        <taxon>Bacillati</taxon>
        <taxon>Actinomycetota</taxon>
        <taxon>Actinomycetes</taxon>
        <taxon>Kitasatosporales</taxon>
        <taxon>Streptomycetaceae</taxon>
        <taxon>Streptomyces</taxon>
    </lineage>
</organism>
<proteinExistence type="predicted"/>
<evidence type="ECO:0000256" key="1">
    <source>
        <dbReference type="SAM" id="MobiDB-lite"/>
    </source>
</evidence>
<keyword evidence="3" id="KW-1185">Reference proteome</keyword>
<gene>
    <name evidence="2" type="ORF">IF129_11610</name>
</gene>
<dbReference type="AlphaFoldDB" id="A0A927EZE3"/>
<dbReference type="RefSeq" id="WP_191209477.1">
    <property type="nucleotide sequence ID" value="NZ_BAABKL010000050.1"/>
</dbReference>
<dbReference type="EMBL" id="JACXYU010000004">
    <property type="protein sequence ID" value="MBD3932195.1"/>
    <property type="molecule type" value="Genomic_DNA"/>
</dbReference>
<feature type="region of interest" description="Disordered" evidence="1">
    <location>
        <begin position="77"/>
        <end position="105"/>
    </location>
</feature>
<reference evidence="2" key="1">
    <citation type="submission" date="2020-09" db="EMBL/GenBank/DDBJ databases">
        <title>Secondary metabolite and genome analysis of marine Streptomyces chumphonensis KK1-2T.</title>
        <authorList>
            <person name="Phongsopitanun W."/>
            <person name="Kanchanasin P."/>
            <person name="Pittayakhajonwut P."/>
            <person name="Suwanborirux K."/>
            <person name="Tanasupawat S."/>
        </authorList>
    </citation>
    <scope>NUCLEOTIDE SEQUENCE</scope>
    <source>
        <strain evidence="2">KK1-2</strain>
    </source>
</reference>
<evidence type="ECO:0008006" key="4">
    <source>
        <dbReference type="Google" id="ProtNLM"/>
    </source>
</evidence>